<evidence type="ECO:0000256" key="7">
    <source>
        <dbReference type="ARBA" id="ARBA00022840"/>
    </source>
</evidence>
<keyword evidence="7" id="KW-0067">ATP-binding</keyword>
<evidence type="ECO:0000256" key="8">
    <source>
        <dbReference type="ARBA" id="ARBA00023012"/>
    </source>
</evidence>
<feature type="domain" description="Histidine kinase" evidence="10">
    <location>
        <begin position="270"/>
        <end position="461"/>
    </location>
</feature>
<dbReference type="InterPro" id="IPR011712">
    <property type="entry name" value="Sig_transdc_His_kin_sub3_dim/P"/>
</dbReference>
<organism evidence="11 12">
    <name type="scientific">Inhella proteolytica</name>
    <dbReference type="NCBI Taxonomy" id="2795029"/>
    <lineage>
        <taxon>Bacteria</taxon>
        <taxon>Pseudomonadati</taxon>
        <taxon>Pseudomonadota</taxon>
        <taxon>Betaproteobacteria</taxon>
        <taxon>Burkholderiales</taxon>
        <taxon>Sphaerotilaceae</taxon>
        <taxon>Inhella</taxon>
    </lineage>
</organism>
<keyword evidence="9" id="KW-1133">Transmembrane helix</keyword>
<keyword evidence="6" id="KW-0418">Kinase</keyword>
<dbReference type="GO" id="GO:0016020">
    <property type="term" value="C:membrane"/>
    <property type="evidence" value="ECO:0007669"/>
    <property type="project" value="InterPro"/>
</dbReference>
<dbReference type="Pfam" id="PF02518">
    <property type="entry name" value="HATPase_c"/>
    <property type="match status" value="1"/>
</dbReference>
<keyword evidence="12" id="KW-1185">Reference proteome</keyword>
<dbReference type="CDD" id="cd16917">
    <property type="entry name" value="HATPase_UhpB-NarQ-NarX-like"/>
    <property type="match status" value="1"/>
</dbReference>
<dbReference type="Gene3D" id="1.20.5.1930">
    <property type="match status" value="1"/>
</dbReference>
<dbReference type="Pfam" id="PF05227">
    <property type="entry name" value="CHASE3"/>
    <property type="match status" value="1"/>
</dbReference>
<evidence type="ECO:0000256" key="9">
    <source>
        <dbReference type="SAM" id="Phobius"/>
    </source>
</evidence>
<keyword evidence="8" id="KW-0902">Two-component regulatory system</keyword>
<dbReference type="PANTHER" id="PTHR24421:SF10">
    <property type="entry name" value="NITRATE_NITRITE SENSOR PROTEIN NARQ"/>
    <property type="match status" value="1"/>
</dbReference>
<name>A0A931J4I6_9BURK</name>
<protein>
    <recommendedName>
        <fullName evidence="2">histidine kinase</fullName>
        <ecNumber evidence="2">2.7.13.3</ecNumber>
    </recommendedName>
</protein>
<keyword evidence="4" id="KW-0808">Transferase</keyword>
<dbReference type="PROSITE" id="PS50109">
    <property type="entry name" value="HIS_KIN"/>
    <property type="match status" value="1"/>
</dbReference>
<accession>A0A931J4I6</accession>
<dbReference type="SMART" id="SM00387">
    <property type="entry name" value="HATPase_c"/>
    <property type="match status" value="1"/>
</dbReference>
<dbReference type="InterPro" id="IPR007891">
    <property type="entry name" value="CHASE3"/>
</dbReference>
<comment type="caution">
    <text evidence="11">The sequence shown here is derived from an EMBL/GenBank/DDBJ whole genome shotgun (WGS) entry which is preliminary data.</text>
</comment>
<proteinExistence type="predicted"/>
<dbReference type="GO" id="GO:0005524">
    <property type="term" value="F:ATP binding"/>
    <property type="evidence" value="ECO:0007669"/>
    <property type="project" value="UniProtKB-KW"/>
</dbReference>
<gene>
    <name evidence="11" type="ORF">I7X39_04550</name>
</gene>
<dbReference type="CDD" id="cd19410">
    <property type="entry name" value="HK9-like_sensor"/>
    <property type="match status" value="1"/>
</dbReference>
<evidence type="ECO:0000256" key="4">
    <source>
        <dbReference type="ARBA" id="ARBA00022679"/>
    </source>
</evidence>
<evidence type="ECO:0000256" key="3">
    <source>
        <dbReference type="ARBA" id="ARBA00022553"/>
    </source>
</evidence>
<dbReference type="Gene3D" id="3.30.565.10">
    <property type="entry name" value="Histidine kinase-like ATPase, C-terminal domain"/>
    <property type="match status" value="1"/>
</dbReference>
<keyword evidence="5" id="KW-0547">Nucleotide-binding</keyword>
<dbReference type="SUPFAM" id="SSF55874">
    <property type="entry name" value="ATPase domain of HSP90 chaperone/DNA topoisomerase II/histidine kinase"/>
    <property type="match status" value="1"/>
</dbReference>
<evidence type="ECO:0000313" key="11">
    <source>
        <dbReference type="EMBL" id="MBH9576172.1"/>
    </source>
</evidence>
<sequence length="468" mass="51331">MSIRRLRNALRFGASLWPSLLLLLAALGSLALADWQALQRLERVSEVTEQRARARNGRLFLAQTLSLHKDLETGVRGFVITGREDFLLPYTQALADLPALQLQLRASLSLPLPPGMTWEELEQLSQQRQRLLTDTVALRRSRGLHVLEEQQLFEQGKQAMDALRERFARLDAHQLGRINSLHAQVQTLRAEAQRASALATGLGLLLAAAALTLLWRERRRRQRAQAALLRANTELDARVVARTAELDAARTQITAFAAQQDRAIEAERRRLAREVHDQIGQVFTAIKLIVSGLPATALPPRQAQALDQALQQGVTTSRRITAELRPPLLDELGLAAALRHHLQQVIEPVGLATQLAVQDDARLTSEQALSLFRIAQEALTNVLRHASARQVQIEGGLSADGRHYRLRVQDDGVGLGAAAARPGALGLTGMRERAAWHGGSLEVGQAPQGGTLITVTLPLQSSDEVSAD</sequence>
<dbReference type="GO" id="GO:0000155">
    <property type="term" value="F:phosphorelay sensor kinase activity"/>
    <property type="evidence" value="ECO:0007669"/>
    <property type="project" value="InterPro"/>
</dbReference>
<evidence type="ECO:0000256" key="2">
    <source>
        <dbReference type="ARBA" id="ARBA00012438"/>
    </source>
</evidence>
<dbReference type="Proteomes" id="UP000613266">
    <property type="component" value="Unassembled WGS sequence"/>
</dbReference>
<evidence type="ECO:0000259" key="10">
    <source>
        <dbReference type="PROSITE" id="PS50109"/>
    </source>
</evidence>
<dbReference type="InterPro" id="IPR050482">
    <property type="entry name" value="Sensor_HK_TwoCompSys"/>
</dbReference>
<dbReference type="RefSeq" id="WP_198109777.1">
    <property type="nucleotide sequence ID" value="NZ_JAEDAK010000002.1"/>
</dbReference>
<dbReference type="InterPro" id="IPR036890">
    <property type="entry name" value="HATPase_C_sf"/>
</dbReference>
<reference evidence="11" key="1">
    <citation type="submission" date="2020-12" db="EMBL/GenBank/DDBJ databases">
        <title>The genome sequence of Inhella sp. 1Y17.</title>
        <authorList>
            <person name="Liu Y."/>
        </authorList>
    </citation>
    <scope>NUCLEOTIDE SEQUENCE</scope>
    <source>
        <strain evidence="11">1Y17</strain>
    </source>
</reference>
<dbReference type="EC" id="2.7.13.3" evidence="2"/>
<dbReference type="InterPro" id="IPR005467">
    <property type="entry name" value="His_kinase_dom"/>
</dbReference>
<evidence type="ECO:0000313" key="12">
    <source>
        <dbReference type="Proteomes" id="UP000613266"/>
    </source>
</evidence>
<keyword evidence="9" id="KW-0472">Membrane</keyword>
<evidence type="ECO:0000256" key="5">
    <source>
        <dbReference type="ARBA" id="ARBA00022741"/>
    </source>
</evidence>
<feature type="transmembrane region" description="Helical" evidence="9">
    <location>
        <begin position="195"/>
        <end position="215"/>
    </location>
</feature>
<keyword evidence="3" id="KW-0597">Phosphoprotein</keyword>
<dbReference type="Pfam" id="PF07730">
    <property type="entry name" value="HisKA_3"/>
    <property type="match status" value="1"/>
</dbReference>
<dbReference type="AlphaFoldDB" id="A0A931J4I6"/>
<comment type="catalytic activity">
    <reaction evidence="1">
        <text>ATP + protein L-histidine = ADP + protein N-phospho-L-histidine.</text>
        <dbReference type="EC" id="2.7.13.3"/>
    </reaction>
</comment>
<dbReference type="PANTHER" id="PTHR24421">
    <property type="entry name" value="NITRATE/NITRITE SENSOR PROTEIN NARX-RELATED"/>
    <property type="match status" value="1"/>
</dbReference>
<keyword evidence="9" id="KW-0812">Transmembrane</keyword>
<dbReference type="GO" id="GO:0046983">
    <property type="term" value="F:protein dimerization activity"/>
    <property type="evidence" value="ECO:0007669"/>
    <property type="project" value="InterPro"/>
</dbReference>
<evidence type="ECO:0000256" key="6">
    <source>
        <dbReference type="ARBA" id="ARBA00022777"/>
    </source>
</evidence>
<dbReference type="InterPro" id="IPR003594">
    <property type="entry name" value="HATPase_dom"/>
</dbReference>
<evidence type="ECO:0000256" key="1">
    <source>
        <dbReference type="ARBA" id="ARBA00000085"/>
    </source>
</evidence>
<dbReference type="EMBL" id="JAEDAK010000002">
    <property type="protein sequence ID" value="MBH9576172.1"/>
    <property type="molecule type" value="Genomic_DNA"/>
</dbReference>